<evidence type="ECO:0000256" key="1">
    <source>
        <dbReference type="SAM" id="MobiDB-lite"/>
    </source>
</evidence>
<reference evidence="3" key="1">
    <citation type="journal article" date="2020" name="Stud. Mycol.">
        <title>101 Dothideomycetes genomes: A test case for predicting lifestyles and emergence of pathogens.</title>
        <authorList>
            <person name="Haridas S."/>
            <person name="Albert R."/>
            <person name="Binder M."/>
            <person name="Bloem J."/>
            <person name="LaButti K."/>
            <person name="Salamov A."/>
            <person name="Andreopoulos B."/>
            <person name="Baker S."/>
            <person name="Barry K."/>
            <person name="Bills G."/>
            <person name="Bluhm B."/>
            <person name="Cannon C."/>
            <person name="Castanera R."/>
            <person name="Culley D."/>
            <person name="Daum C."/>
            <person name="Ezra D."/>
            <person name="Gonzalez J."/>
            <person name="Henrissat B."/>
            <person name="Kuo A."/>
            <person name="Liang C."/>
            <person name="Lipzen A."/>
            <person name="Lutzoni F."/>
            <person name="Magnuson J."/>
            <person name="Mondo S."/>
            <person name="Nolan M."/>
            <person name="Ohm R."/>
            <person name="Pangilinan J."/>
            <person name="Park H.-J."/>
            <person name="Ramirez L."/>
            <person name="Alfaro M."/>
            <person name="Sun H."/>
            <person name="Tritt A."/>
            <person name="Yoshinaga Y."/>
            <person name="Zwiers L.-H."/>
            <person name="Turgeon B."/>
            <person name="Goodwin S."/>
            <person name="Spatafora J."/>
            <person name="Crous P."/>
            <person name="Grigoriev I."/>
        </authorList>
    </citation>
    <scope>NUCLEOTIDE SEQUENCE [LARGE SCALE GENOMIC DNA]</scope>
    <source>
        <strain evidence="3">CBS 304.66</strain>
    </source>
</reference>
<dbReference type="EMBL" id="ML986698">
    <property type="protein sequence ID" value="KAF2259803.1"/>
    <property type="molecule type" value="Genomic_DNA"/>
</dbReference>
<organism evidence="2 3">
    <name type="scientific">Lojkania enalia</name>
    <dbReference type="NCBI Taxonomy" id="147567"/>
    <lineage>
        <taxon>Eukaryota</taxon>
        <taxon>Fungi</taxon>
        <taxon>Dikarya</taxon>
        <taxon>Ascomycota</taxon>
        <taxon>Pezizomycotina</taxon>
        <taxon>Dothideomycetes</taxon>
        <taxon>Pleosporomycetidae</taxon>
        <taxon>Pleosporales</taxon>
        <taxon>Pleosporales incertae sedis</taxon>
        <taxon>Lojkania</taxon>
    </lineage>
</organism>
<sequence>MGSCHSKAQGGDARASRPISGQGFPSSKSSYIPSHIPPPTYPMDHNMSCRVLRPWELDGEKSRGYRYIVYVNDNNLLNKRQQNAQDLILEIIQQYAAIQGLTVWVKCLDYLSEEESDADAEREKRFCKDVLATDSKSELIRMWDQRLYDVLPLPSARDEQSQQRRKTLESSEREIQDVIERIRNSKGLDDADAKSQIEPELVAALSRFNRGWKLDKFLVNKTQTFGKAPNIEAEGISKLQAQFFLQARAAYTSLDAPKDPYQLLQFIFSQTKYLVVFSTTFGTTWLRRERGHQWQKLDDEKSGGMDIIDHMPLDIDLLLNYGPGPFFGPKLMLGSIDPDTDRSSKRKDRSPMLYGEKCTRLTREEMEKCPCQTEPMSDQTTSPRIQPAQK</sequence>
<feature type="region of interest" description="Disordered" evidence="1">
    <location>
        <begin position="337"/>
        <end position="356"/>
    </location>
</feature>
<accession>A0A9P4K2S2</accession>
<feature type="compositionally biased region" description="Polar residues" evidence="1">
    <location>
        <begin position="23"/>
        <end position="32"/>
    </location>
</feature>
<evidence type="ECO:0000313" key="2">
    <source>
        <dbReference type="EMBL" id="KAF2259803.1"/>
    </source>
</evidence>
<dbReference type="Proteomes" id="UP000800093">
    <property type="component" value="Unassembled WGS sequence"/>
</dbReference>
<feature type="region of interest" description="Disordered" evidence="1">
    <location>
        <begin position="1"/>
        <end position="37"/>
    </location>
</feature>
<protein>
    <submittedName>
        <fullName evidence="2">Uncharacterized protein</fullName>
    </submittedName>
</protein>
<dbReference type="OrthoDB" id="5062733at2759"/>
<proteinExistence type="predicted"/>
<evidence type="ECO:0000313" key="3">
    <source>
        <dbReference type="Proteomes" id="UP000800093"/>
    </source>
</evidence>
<dbReference type="AlphaFoldDB" id="A0A9P4K2S2"/>
<feature type="compositionally biased region" description="Polar residues" evidence="1">
    <location>
        <begin position="374"/>
        <end position="390"/>
    </location>
</feature>
<gene>
    <name evidence="2" type="ORF">CC78DRAFT_548039</name>
</gene>
<feature type="region of interest" description="Disordered" evidence="1">
    <location>
        <begin position="364"/>
        <end position="390"/>
    </location>
</feature>
<name>A0A9P4K2S2_9PLEO</name>
<keyword evidence="3" id="KW-1185">Reference proteome</keyword>
<comment type="caution">
    <text evidence="2">The sequence shown here is derived from an EMBL/GenBank/DDBJ whole genome shotgun (WGS) entry which is preliminary data.</text>
</comment>